<dbReference type="InterPro" id="IPR014710">
    <property type="entry name" value="RmlC-like_jellyroll"/>
</dbReference>
<dbReference type="Pfam" id="PF00027">
    <property type="entry name" value="cNMP_binding"/>
    <property type="match status" value="1"/>
</dbReference>
<evidence type="ECO:0000259" key="4">
    <source>
        <dbReference type="PROSITE" id="PS51063"/>
    </source>
</evidence>
<evidence type="ECO:0000313" key="6">
    <source>
        <dbReference type="Proteomes" id="UP000249229"/>
    </source>
</evidence>
<dbReference type="EMBL" id="QFQI01000007">
    <property type="protein sequence ID" value="PZQ59892.1"/>
    <property type="molecule type" value="Genomic_DNA"/>
</dbReference>
<dbReference type="GO" id="GO:0006355">
    <property type="term" value="P:regulation of DNA-templated transcription"/>
    <property type="evidence" value="ECO:0007669"/>
    <property type="project" value="InterPro"/>
</dbReference>
<dbReference type="InterPro" id="IPR018490">
    <property type="entry name" value="cNMP-bd_dom_sf"/>
</dbReference>
<sequence length="238" mass="25781">MIRPTHVSDGLPPAIIRLSALAPLDPAALSALGDAMAEARVVRARRDLVSEGREITQPLLLLTGWAARVRLLPDGRRQFLSFVLPGDLIGACDHPRPLAVATITALSEVQVCPLPPAVARSPLHVAYAVSRAFDEGYLLAQVTRLGRLNAQERIADLLLELHERLTLNGMTDGNAFDLPLTLETLADALGLTSVHVNRMLQQARREGDMQWKAGHVHLTDPATLARKIGHVPVRVSGE</sequence>
<name>A0A2W5P265_9SPHN</name>
<evidence type="ECO:0000256" key="1">
    <source>
        <dbReference type="ARBA" id="ARBA00023015"/>
    </source>
</evidence>
<dbReference type="Pfam" id="PF13545">
    <property type="entry name" value="HTH_Crp_2"/>
    <property type="match status" value="1"/>
</dbReference>
<reference evidence="5 6" key="1">
    <citation type="submission" date="2017-08" db="EMBL/GenBank/DDBJ databases">
        <title>Infants hospitalized years apart are colonized by the same room-sourced microbial strains.</title>
        <authorList>
            <person name="Brooks B."/>
            <person name="Olm M.R."/>
            <person name="Firek B.A."/>
            <person name="Baker R."/>
            <person name="Thomas B.C."/>
            <person name="Morowitz M.J."/>
            <person name="Banfield J.F."/>
        </authorList>
    </citation>
    <scope>NUCLEOTIDE SEQUENCE [LARGE SCALE GENOMIC DNA]</scope>
    <source>
        <strain evidence="5">S2_005_001_R1_22</strain>
    </source>
</reference>
<dbReference type="AlphaFoldDB" id="A0A2W5P265"/>
<keyword evidence="1" id="KW-0805">Transcription regulation</keyword>
<dbReference type="Gene3D" id="2.60.120.10">
    <property type="entry name" value="Jelly Rolls"/>
    <property type="match status" value="1"/>
</dbReference>
<gene>
    <name evidence="5" type="ORF">DI544_10255</name>
</gene>
<comment type="caution">
    <text evidence="5">The sequence shown here is derived from an EMBL/GenBank/DDBJ whole genome shotgun (WGS) entry which is preliminary data.</text>
</comment>
<evidence type="ECO:0000256" key="2">
    <source>
        <dbReference type="ARBA" id="ARBA00023125"/>
    </source>
</evidence>
<proteinExistence type="predicted"/>
<evidence type="ECO:0000313" key="5">
    <source>
        <dbReference type="EMBL" id="PZQ59892.1"/>
    </source>
</evidence>
<dbReference type="Proteomes" id="UP000249229">
    <property type="component" value="Unassembled WGS sequence"/>
</dbReference>
<keyword evidence="3" id="KW-0804">Transcription</keyword>
<dbReference type="InterPro" id="IPR036390">
    <property type="entry name" value="WH_DNA-bd_sf"/>
</dbReference>
<organism evidence="5 6">
    <name type="scientific">Sphingomonas taxi</name>
    <dbReference type="NCBI Taxonomy" id="1549858"/>
    <lineage>
        <taxon>Bacteria</taxon>
        <taxon>Pseudomonadati</taxon>
        <taxon>Pseudomonadota</taxon>
        <taxon>Alphaproteobacteria</taxon>
        <taxon>Sphingomonadales</taxon>
        <taxon>Sphingomonadaceae</taxon>
        <taxon>Sphingomonas</taxon>
    </lineage>
</organism>
<evidence type="ECO:0000256" key="3">
    <source>
        <dbReference type="ARBA" id="ARBA00023163"/>
    </source>
</evidence>
<dbReference type="PROSITE" id="PS51063">
    <property type="entry name" value="HTH_CRP_2"/>
    <property type="match status" value="1"/>
</dbReference>
<feature type="domain" description="HTH crp-type" evidence="4">
    <location>
        <begin position="148"/>
        <end position="222"/>
    </location>
</feature>
<keyword evidence="2" id="KW-0238">DNA-binding</keyword>
<accession>A0A2W5P265</accession>
<dbReference type="InterPro" id="IPR000595">
    <property type="entry name" value="cNMP-bd_dom"/>
</dbReference>
<protein>
    <submittedName>
        <fullName evidence="5">Crp/Fnr family transcriptional regulator</fullName>
    </submittedName>
</protein>
<dbReference type="InterPro" id="IPR036388">
    <property type="entry name" value="WH-like_DNA-bd_sf"/>
</dbReference>
<dbReference type="InterPro" id="IPR012318">
    <property type="entry name" value="HTH_CRP"/>
</dbReference>
<dbReference type="CDD" id="cd00038">
    <property type="entry name" value="CAP_ED"/>
    <property type="match status" value="1"/>
</dbReference>
<dbReference type="GO" id="GO:0003677">
    <property type="term" value="F:DNA binding"/>
    <property type="evidence" value="ECO:0007669"/>
    <property type="project" value="UniProtKB-KW"/>
</dbReference>
<dbReference type="Gene3D" id="1.10.10.10">
    <property type="entry name" value="Winged helix-like DNA-binding domain superfamily/Winged helix DNA-binding domain"/>
    <property type="match status" value="1"/>
</dbReference>
<dbReference type="SUPFAM" id="SSF46785">
    <property type="entry name" value="Winged helix' DNA-binding domain"/>
    <property type="match status" value="1"/>
</dbReference>
<dbReference type="SUPFAM" id="SSF51206">
    <property type="entry name" value="cAMP-binding domain-like"/>
    <property type="match status" value="1"/>
</dbReference>